<evidence type="ECO:0000256" key="2">
    <source>
        <dbReference type="SAM" id="SignalP"/>
    </source>
</evidence>
<dbReference type="AlphaFoldDB" id="A0A6A6VBU7"/>
<feature type="chain" id="PRO_5025481525" description="GPI anchored protein" evidence="2">
    <location>
        <begin position="17"/>
        <end position="173"/>
    </location>
</feature>
<feature type="region of interest" description="Disordered" evidence="1">
    <location>
        <begin position="111"/>
        <end position="152"/>
    </location>
</feature>
<evidence type="ECO:0000256" key="1">
    <source>
        <dbReference type="SAM" id="MobiDB-lite"/>
    </source>
</evidence>
<protein>
    <recommendedName>
        <fullName evidence="5">GPI anchored protein</fullName>
    </recommendedName>
</protein>
<keyword evidence="2" id="KW-0732">Signal</keyword>
<accession>A0A6A6VBU7</accession>
<feature type="signal peptide" evidence="2">
    <location>
        <begin position="1"/>
        <end position="16"/>
    </location>
</feature>
<organism evidence="3 4">
    <name type="scientific">Sporormia fimetaria CBS 119925</name>
    <dbReference type="NCBI Taxonomy" id="1340428"/>
    <lineage>
        <taxon>Eukaryota</taxon>
        <taxon>Fungi</taxon>
        <taxon>Dikarya</taxon>
        <taxon>Ascomycota</taxon>
        <taxon>Pezizomycotina</taxon>
        <taxon>Dothideomycetes</taxon>
        <taxon>Pleosporomycetidae</taxon>
        <taxon>Pleosporales</taxon>
        <taxon>Sporormiaceae</taxon>
        <taxon>Sporormia</taxon>
    </lineage>
</organism>
<dbReference type="EMBL" id="MU006577">
    <property type="protein sequence ID" value="KAF2746577.1"/>
    <property type="molecule type" value="Genomic_DNA"/>
</dbReference>
<feature type="compositionally biased region" description="Polar residues" evidence="1">
    <location>
        <begin position="111"/>
        <end position="131"/>
    </location>
</feature>
<dbReference type="OrthoDB" id="5429002at2759"/>
<feature type="compositionally biased region" description="Low complexity" evidence="1">
    <location>
        <begin position="140"/>
        <end position="152"/>
    </location>
</feature>
<evidence type="ECO:0008006" key="5">
    <source>
        <dbReference type="Google" id="ProtNLM"/>
    </source>
</evidence>
<dbReference type="Proteomes" id="UP000799440">
    <property type="component" value="Unassembled WGS sequence"/>
</dbReference>
<reference evidence="3" key="1">
    <citation type="journal article" date="2020" name="Stud. Mycol.">
        <title>101 Dothideomycetes genomes: a test case for predicting lifestyles and emergence of pathogens.</title>
        <authorList>
            <person name="Haridas S."/>
            <person name="Albert R."/>
            <person name="Binder M."/>
            <person name="Bloem J."/>
            <person name="Labutti K."/>
            <person name="Salamov A."/>
            <person name="Andreopoulos B."/>
            <person name="Baker S."/>
            <person name="Barry K."/>
            <person name="Bills G."/>
            <person name="Bluhm B."/>
            <person name="Cannon C."/>
            <person name="Castanera R."/>
            <person name="Culley D."/>
            <person name="Daum C."/>
            <person name="Ezra D."/>
            <person name="Gonzalez J."/>
            <person name="Henrissat B."/>
            <person name="Kuo A."/>
            <person name="Liang C."/>
            <person name="Lipzen A."/>
            <person name="Lutzoni F."/>
            <person name="Magnuson J."/>
            <person name="Mondo S."/>
            <person name="Nolan M."/>
            <person name="Ohm R."/>
            <person name="Pangilinan J."/>
            <person name="Park H.-J."/>
            <person name="Ramirez L."/>
            <person name="Alfaro M."/>
            <person name="Sun H."/>
            <person name="Tritt A."/>
            <person name="Yoshinaga Y."/>
            <person name="Zwiers L.-H."/>
            <person name="Turgeon B."/>
            <person name="Goodwin S."/>
            <person name="Spatafora J."/>
            <person name="Crous P."/>
            <person name="Grigoriev I."/>
        </authorList>
    </citation>
    <scope>NUCLEOTIDE SEQUENCE</scope>
    <source>
        <strain evidence="3">CBS 119925</strain>
    </source>
</reference>
<gene>
    <name evidence="3" type="ORF">M011DRAFT_445516</name>
</gene>
<keyword evidence="4" id="KW-1185">Reference proteome</keyword>
<sequence length="173" mass="16829">MRTSFILPALAVAVAAQSSSDDFPQTSFLTMTNSQGVITGMPPVETSQPPVPPAVTSQPAVETSVGEAASIPAVGTGVHTLLVQGTAGVNSTQTIVVSANNSTTVIQTTIGVGPSSTAESDSPTGTDSEGNPTATDDEASSSASETAEPTGGAAAVRAVASVAGLGAVLAAFL</sequence>
<evidence type="ECO:0000313" key="3">
    <source>
        <dbReference type="EMBL" id="KAF2746577.1"/>
    </source>
</evidence>
<name>A0A6A6VBU7_9PLEO</name>
<evidence type="ECO:0000313" key="4">
    <source>
        <dbReference type="Proteomes" id="UP000799440"/>
    </source>
</evidence>
<proteinExistence type="predicted"/>